<dbReference type="AlphaFoldDB" id="A0AAV3RF08"/>
<dbReference type="EMBL" id="BAABME010026261">
    <property type="protein sequence ID" value="GAA0173582.1"/>
    <property type="molecule type" value="Genomic_DNA"/>
</dbReference>
<accession>A0AAV3RF08</accession>
<sequence>MDLPHEPPSPSLPGKRPSDRFILQGKEKRVRAAFELSDPPKSGIPPPPFPDYDPLMATGFFTTEFLTPSYTLLGGQQICEGTPFKSNLQSFHVVANAGFELARRAHCLGEENKDLLSQGPSGKIAELEEESARVKKELVEGQRINVLLKTEKKKLMEDYFGLHKKHEEITLLSEYRDAVAAEASSATEEVNRLEAVVKRLKVWAALENFKQSAEFEGALSVAVEHFKKSSEFLDALGVDVAYGAYNFVRKYKKKYPDLCSDYEKLQEYYNSSPLMPPLRMRKRKPLPLAKLPLRTRLIYVSFYPTVFCNHI</sequence>
<protein>
    <submittedName>
        <fullName evidence="1">Uncharacterized protein</fullName>
    </submittedName>
</protein>
<proteinExistence type="predicted"/>
<name>A0AAV3RF08_LITER</name>
<evidence type="ECO:0000313" key="1">
    <source>
        <dbReference type="EMBL" id="GAA0173582.1"/>
    </source>
</evidence>
<reference evidence="1 2" key="1">
    <citation type="submission" date="2024-01" db="EMBL/GenBank/DDBJ databases">
        <title>The complete chloroplast genome sequence of Lithospermum erythrorhizon: insights into the phylogenetic relationship among Boraginaceae species and the maternal lineages of purple gromwells.</title>
        <authorList>
            <person name="Okada T."/>
            <person name="Watanabe K."/>
        </authorList>
    </citation>
    <scope>NUCLEOTIDE SEQUENCE [LARGE SCALE GENOMIC DNA]</scope>
</reference>
<organism evidence="1 2">
    <name type="scientific">Lithospermum erythrorhizon</name>
    <name type="common">Purple gromwell</name>
    <name type="synonym">Lithospermum officinale var. erythrorhizon</name>
    <dbReference type="NCBI Taxonomy" id="34254"/>
    <lineage>
        <taxon>Eukaryota</taxon>
        <taxon>Viridiplantae</taxon>
        <taxon>Streptophyta</taxon>
        <taxon>Embryophyta</taxon>
        <taxon>Tracheophyta</taxon>
        <taxon>Spermatophyta</taxon>
        <taxon>Magnoliopsida</taxon>
        <taxon>eudicotyledons</taxon>
        <taxon>Gunneridae</taxon>
        <taxon>Pentapetalae</taxon>
        <taxon>asterids</taxon>
        <taxon>lamiids</taxon>
        <taxon>Boraginales</taxon>
        <taxon>Boraginaceae</taxon>
        <taxon>Boraginoideae</taxon>
        <taxon>Lithospermeae</taxon>
        <taxon>Lithospermum</taxon>
    </lineage>
</organism>
<comment type="caution">
    <text evidence="1">The sequence shown here is derived from an EMBL/GenBank/DDBJ whole genome shotgun (WGS) entry which is preliminary data.</text>
</comment>
<gene>
    <name evidence="1" type="ORF">LIER_41552</name>
</gene>
<dbReference type="Proteomes" id="UP001454036">
    <property type="component" value="Unassembled WGS sequence"/>
</dbReference>
<keyword evidence="2" id="KW-1185">Reference proteome</keyword>
<evidence type="ECO:0000313" key="2">
    <source>
        <dbReference type="Proteomes" id="UP001454036"/>
    </source>
</evidence>